<proteinExistence type="predicted"/>
<protein>
    <recommendedName>
        <fullName evidence="4">Collagenase NC10/endostatin domain-containing protein</fullName>
    </recommendedName>
</protein>
<feature type="compositionally biased region" description="Basic and acidic residues" evidence="1">
    <location>
        <begin position="13"/>
        <end position="23"/>
    </location>
</feature>
<reference evidence="2 3" key="1">
    <citation type="journal article" date="2019" name="PLoS Pathog.">
        <title>Genome sequence of the bovine parasite Schistosoma bovis Tanzania.</title>
        <authorList>
            <person name="Oey H."/>
            <person name="Zakrzewski M."/>
            <person name="Gobert G."/>
            <person name="Gravermann K."/>
            <person name="Stoye J."/>
            <person name="Jones M."/>
            <person name="Mcmanus D."/>
            <person name="Krause L."/>
        </authorList>
    </citation>
    <scope>NUCLEOTIDE SEQUENCE [LARGE SCALE GENOMIC DNA]</scope>
    <source>
        <strain evidence="2 3">TAN1997</strain>
    </source>
</reference>
<organism evidence="2 3">
    <name type="scientific">Schistosoma bovis</name>
    <name type="common">Blood fluke</name>
    <dbReference type="NCBI Taxonomy" id="6184"/>
    <lineage>
        <taxon>Eukaryota</taxon>
        <taxon>Metazoa</taxon>
        <taxon>Spiralia</taxon>
        <taxon>Lophotrochozoa</taxon>
        <taxon>Platyhelminthes</taxon>
        <taxon>Trematoda</taxon>
        <taxon>Digenea</taxon>
        <taxon>Strigeidida</taxon>
        <taxon>Schistosomatoidea</taxon>
        <taxon>Schistosomatidae</taxon>
        <taxon>Schistosoma</taxon>
    </lineage>
</organism>
<name>A0A430QD20_SCHBO</name>
<keyword evidence="3" id="KW-1185">Reference proteome</keyword>
<evidence type="ECO:0000313" key="3">
    <source>
        <dbReference type="Proteomes" id="UP000290809"/>
    </source>
</evidence>
<dbReference type="STRING" id="6184.A0A430QD20"/>
<comment type="caution">
    <text evidence="2">The sequence shown here is derived from an EMBL/GenBank/DDBJ whole genome shotgun (WGS) entry which is preliminary data.</text>
</comment>
<feature type="region of interest" description="Disordered" evidence="1">
    <location>
        <begin position="1"/>
        <end position="35"/>
    </location>
</feature>
<accession>A0A430QD20</accession>
<dbReference type="EMBL" id="QMKO01001940">
    <property type="protein sequence ID" value="RTG85611.1"/>
    <property type="molecule type" value="Genomic_DNA"/>
</dbReference>
<evidence type="ECO:0008006" key="4">
    <source>
        <dbReference type="Google" id="ProtNLM"/>
    </source>
</evidence>
<evidence type="ECO:0000313" key="2">
    <source>
        <dbReference type="EMBL" id="RTG85611.1"/>
    </source>
</evidence>
<dbReference type="InterPro" id="IPR016187">
    <property type="entry name" value="CTDL_fold"/>
</dbReference>
<dbReference type="Proteomes" id="UP000290809">
    <property type="component" value="Unassembled WGS sequence"/>
</dbReference>
<dbReference type="Gene3D" id="3.10.100.10">
    <property type="entry name" value="Mannose-Binding Protein A, subunit A"/>
    <property type="match status" value="1"/>
</dbReference>
<feature type="non-terminal residue" evidence="2">
    <location>
        <position position="1"/>
    </location>
</feature>
<evidence type="ECO:0000256" key="1">
    <source>
        <dbReference type="SAM" id="MobiDB-lite"/>
    </source>
</evidence>
<dbReference type="AlphaFoldDB" id="A0A430QD20"/>
<dbReference type="InterPro" id="IPR016186">
    <property type="entry name" value="C-type_lectin-like/link_sf"/>
</dbReference>
<sequence length="566" mass="64694">VSSEQPASTSERQTGDNETRDTSGDSDSISHMGVGVGVGVGASEENLLDTQMYKPTDEMDQTSDDLYVGLVKHEVEKQSHDRNATYITFEEVSGTYRMNRRADYNYTINSPFDEVMVHIGQKGDIGPQGPAGPVGSTGYCPETICPSIDMSSLKSSNYFPKGQKGDKGEVIQRKFTQRRISSQNNRNFHRRKRGQQQDYDYLTSRIHPLQENKKHVKHPLNQSTHDSSILFTGSNFANLEKQKILGSSNYFPKGQKGDKGEVIQRKFTQRRISSQNNRNFHRRKRGQQQDYDYLTSRIHPLQENKKHVKHPLNQSTHDSIGALVVTEFFNYEVLSFANDNQSSKWDLNKKFQLDQLSSLGLFMKIENIHNTWKRIHVPNLQIYNSSSPKEPSSKTYTPRYREKIVFAFHPVPLTGGSFSGWHGANTKCHETALHHLGIPGFKVLLVDRNFPIERLIKWQYQHVPIINLGSQTVFSKWRDFLYGIRSNINVPLYDLYGMPDLQLHSKNFWLGGGINFGCDGWTTNSSTKFGLTWSFDHRIGQVKINYAKCDSLNYLMCYKLVKSTLA</sequence>
<dbReference type="SUPFAM" id="SSF56436">
    <property type="entry name" value="C-type lectin-like"/>
    <property type="match status" value="1"/>
</dbReference>
<gene>
    <name evidence="2" type="ORF">DC041_0000422</name>
</gene>
<feature type="compositionally biased region" description="Polar residues" evidence="1">
    <location>
        <begin position="1"/>
        <end position="12"/>
    </location>
</feature>